<evidence type="ECO:0000256" key="4">
    <source>
        <dbReference type="ARBA" id="ARBA00023004"/>
    </source>
</evidence>
<dbReference type="PANTHER" id="PTHR44379">
    <property type="entry name" value="OXIDOREDUCTASE WITH IRON-SULFUR SUBUNIT"/>
    <property type="match status" value="1"/>
</dbReference>
<dbReference type="InterPro" id="IPR036884">
    <property type="entry name" value="2Fe-2S-bd_dom_sf"/>
</dbReference>
<dbReference type="SUPFAM" id="SSF47741">
    <property type="entry name" value="CO dehydrogenase ISP C-domain like"/>
    <property type="match status" value="1"/>
</dbReference>
<keyword evidence="1" id="KW-0001">2Fe-2S</keyword>
<dbReference type="KEGG" id="aasc:A4S02_09810"/>
<proteinExistence type="predicted"/>
<dbReference type="GO" id="GO:0051537">
    <property type="term" value="F:2 iron, 2 sulfur cluster binding"/>
    <property type="evidence" value="ECO:0007669"/>
    <property type="project" value="UniProtKB-KW"/>
</dbReference>
<evidence type="ECO:0000256" key="2">
    <source>
        <dbReference type="ARBA" id="ARBA00022723"/>
    </source>
</evidence>
<reference evidence="8" key="1">
    <citation type="submission" date="2016-04" db="EMBL/GenBank/DDBJ databases">
        <authorList>
            <person name="Jeon C.O."/>
            <person name="Cho G.Y."/>
            <person name="Jeong H.I."/>
            <person name="Kim K.H."/>
        </authorList>
    </citation>
    <scope>NUCLEOTIDE SEQUENCE [LARGE SCALE GENOMIC DNA]</scope>
    <source>
        <strain evidence="8">LMG 1590</strain>
    </source>
</reference>
<keyword evidence="5" id="KW-0411">Iron-sulfur</keyword>
<accession>A0A1D8QXF3</accession>
<gene>
    <name evidence="7" type="ORF">A4S02_09810</name>
</gene>
<organism evidence="7 8">
    <name type="scientific">Acetobacter ascendens</name>
    <dbReference type="NCBI Taxonomy" id="481146"/>
    <lineage>
        <taxon>Bacteria</taxon>
        <taxon>Pseudomonadati</taxon>
        <taxon>Pseudomonadota</taxon>
        <taxon>Alphaproteobacteria</taxon>
        <taxon>Acetobacterales</taxon>
        <taxon>Acetobacteraceae</taxon>
        <taxon>Acetobacter</taxon>
    </lineage>
</organism>
<evidence type="ECO:0000259" key="6">
    <source>
        <dbReference type="PROSITE" id="PS51085"/>
    </source>
</evidence>
<dbReference type="CDD" id="cd00207">
    <property type="entry name" value="fer2"/>
    <property type="match status" value="1"/>
</dbReference>
<protein>
    <submittedName>
        <fullName evidence="7">(2Fe-2S)-binding protein</fullName>
    </submittedName>
</protein>
<dbReference type="GO" id="GO:0046872">
    <property type="term" value="F:metal ion binding"/>
    <property type="evidence" value="ECO:0007669"/>
    <property type="project" value="UniProtKB-KW"/>
</dbReference>
<evidence type="ECO:0000256" key="3">
    <source>
        <dbReference type="ARBA" id="ARBA00023002"/>
    </source>
</evidence>
<dbReference type="AlphaFoldDB" id="A0A1D8QXF3"/>
<dbReference type="SUPFAM" id="SSF54292">
    <property type="entry name" value="2Fe-2S ferredoxin-like"/>
    <property type="match status" value="1"/>
</dbReference>
<dbReference type="InterPro" id="IPR012675">
    <property type="entry name" value="Beta-grasp_dom_sf"/>
</dbReference>
<dbReference type="Gene3D" id="1.10.150.120">
    <property type="entry name" value="[2Fe-2S]-binding domain"/>
    <property type="match status" value="1"/>
</dbReference>
<evidence type="ECO:0000313" key="7">
    <source>
        <dbReference type="EMBL" id="AOW47012.1"/>
    </source>
</evidence>
<feature type="domain" description="2Fe-2S ferredoxin-type" evidence="6">
    <location>
        <begin position="1"/>
        <end position="76"/>
    </location>
</feature>
<dbReference type="Proteomes" id="UP000175973">
    <property type="component" value="Chromosome"/>
</dbReference>
<evidence type="ECO:0000256" key="1">
    <source>
        <dbReference type="ARBA" id="ARBA00022714"/>
    </source>
</evidence>
<name>A0A1D8QXF3_9PROT</name>
<dbReference type="RefSeq" id="WP_070323652.1">
    <property type="nucleotide sequence ID" value="NZ_CP015164.1"/>
</dbReference>
<evidence type="ECO:0000256" key="5">
    <source>
        <dbReference type="ARBA" id="ARBA00023014"/>
    </source>
</evidence>
<keyword evidence="3" id="KW-0560">Oxidoreductase</keyword>
<dbReference type="Gene3D" id="3.10.20.30">
    <property type="match status" value="1"/>
</dbReference>
<keyword evidence="4" id="KW-0408">Iron</keyword>
<dbReference type="InterPro" id="IPR006058">
    <property type="entry name" value="2Fe2S_fd_BS"/>
</dbReference>
<keyword evidence="2" id="KW-0479">Metal-binding</keyword>
<dbReference type="InterPro" id="IPR002888">
    <property type="entry name" value="2Fe-2S-bd"/>
</dbReference>
<dbReference type="InterPro" id="IPR051452">
    <property type="entry name" value="Diverse_Oxidoreductases"/>
</dbReference>
<dbReference type="EMBL" id="CP015164">
    <property type="protein sequence ID" value="AOW47012.1"/>
    <property type="molecule type" value="Genomic_DNA"/>
</dbReference>
<dbReference type="PANTHER" id="PTHR44379:SF2">
    <property type="entry name" value="BLR6218 PROTEIN"/>
    <property type="match status" value="1"/>
</dbReference>
<dbReference type="PROSITE" id="PS00197">
    <property type="entry name" value="2FE2S_FER_1"/>
    <property type="match status" value="1"/>
</dbReference>
<dbReference type="GO" id="GO:0016491">
    <property type="term" value="F:oxidoreductase activity"/>
    <property type="evidence" value="ECO:0007669"/>
    <property type="project" value="UniProtKB-KW"/>
</dbReference>
<keyword evidence="8" id="KW-1185">Reference proteome</keyword>
<dbReference type="InterPro" id="IPR036010">
    <property type="entry name" value="2Fe-2S_ferredoxin-like_sf"/>
</dbReference>
<dbReference type="Pfam" id="PF00111">
    <property type="entry name" value="Fer2"/>
    <property type="match status" value="1"/>
</dbReference>
<dbReference type="InterPro" id="IPR001041">
    <property type="entry name" value="2Fe-2S_ferredoxin-type"/>
</dbReference>
<evidence type="ECO:0000313" key="8">
    <source>
        <dbReference type="Proteomes" id="UP000175973"/>
    </source>
</evidence>
<sequence>MPTLVINGQPHSVDVDADTPLLWVLRDILGLNAAKFGCGIAQCGACTVYVDGKAVRACNLPVGLVGERAITTPEGLDMADPIVQAIKSAWVELDVVQCGYCQPGQVMTAVALLRTTPNPTDEQIDSAMSGNMCRCGTYMRIRAAIHQAAGELA</sequence>
<dbReference type="Pfam" id="PF01799">
    <property type="entry name" value="Fer2_2"/>
    <property type="match status" value="1"/>
</dbReference>
<dbReference type="PROSITE" id="PS51085">
    <property type="entry name" value="2FE2S_FER_2"/>
    <property type="match status" value="1"/>
</dbReference>